<dbReference type="InterPro" id="IPR053790">
    <property type="entry name" value="P5CR-like_CS"/>
</dbReference>
<accession>A0A087AQS3</accession>
<comment type="function">
    <text evidence="4 5">Catalyzes the reduction of 1-pyrroline-5-carboxylate (PCA) to L-proline.</text>
</comment>
<feature type="domain" description="Pyrroline-5-carboxylate reductase catalytic N-terminal" evidence="9">
    <location>
        <begin position="7"/>
        <end position="99"/>
    </location>
</feature>
<keyword evidence="5" id="KW-0963">Cytoplasm</keyword>
<evidence type="ECO:0000256" key="4">
    <source>
        <dbReference type="ARBA" id="ARBA00058118"/>
    </source>
</evidence>
<keyword evidence="3 5" id="KW-0560">Oxidoreductase</keyword>
<dbReference type="InterPro" id="IPR000304">
    <property type="entry name" value="Pyrroline-COOH_reductase"/>
</dbReference>
<sequence length="262" mass="26971">MPLQDVTVGFIGYGNMGQGVARGLVNGGVVGAGNIVAYDIDRDRLMRDTTQLGARAAASAEETVAESDVVVIAVKPNLVGEVMTPLADALDGKIVLSIAWGMWNDQLEAIIPGTSHLSVVPNLPIGVGSGVLVVEQSHTLEYEQMALVRSLFEPIALLETVDTAHMSVAGIVSSCAPAFTAVYVEALADAGVKYGLRRDTAYRLAAKMVEGTGAQIIEEGMTPSALKDGVCSPGGATIKGVVALEHAGFRGAAIGAIEAVQG</sequence>
<evidence type="ECO:0000259" key="10">
    <source>
        <dbReference type="Pfam" id="PF14748"/>
    </source>
</evidence>
<dbReference type="InterPro" id="IPR036291">
    <property type="entry name" value="NAD(P)-bd_dom_sf"/>
</dbReference>
<dbReference type="InterPro" id="IPR008927">
    <property type="entry name" value="6-PGluconate_DH-like_C_sf"/>
</dbReference>
<keyword evidence="5 8" id="KW-0028">Amino-acid biosynthesis</keyword>
<comment type="similarity">
    <text evidence="1 5 8">Belongs to the pyrroline-5-carboxylate reductase family.</text>
</comment>
<name>A0A087AQS3_9BIFI</name>
<dbReference type="Pfam" id="PF03807">
    <property type="entry name" value="F420_oxidored"/>
    <property type="match status" value="1"/>
</dbReference>
<dbReference type="FunFam" id="1.10.3730.10:FF:000001">
    <property type="entry name" value="Pyrroline-5-carboxylate reductase"/>
    <property type="match status" value="1"/>
</dbReference>
<dbReference type="EC" id="1.5.1.2" evidence="5 6"/>
<dbReference type="eggNOG" id="COG0345">
    <property type="taxonomic scope" value="Bacteria"/>
</dbReference>
<evidence type="ECO:0000256" key="1">
    <source>
        <dbReference type="ARBA" id="ARBA00005525"/>
    </source>
</evidence>
<dbReference type="Gene3D" id="3.40.50.720">
    <property type="entry name" value="NAD(P)-binding Rossmann-like Domain"/>
    <property type="match status" value="1"/>
</dbReference>
<dbReference type="InterPro" id="IPR028939">
    <property type="entry name" value="P5C_Rdtase_cat_N"/>
</dbReference>
<dbReference type="PIRSF" id="PIRSF000193">
    <property type="entry name" value="Pyrrol-5-carb_rd"/>
    <property type="match status" value="1"/>
</dbReference>
<dbReference type="GO" id="GO:0005737">
    <property type="term" value="C:cytoplasm"/>
    <property type="evidence" value="ECO:0007669"/>
    <property type="project" value="UniProtKB-SubCell"/>
</dbReference>
<evidence type="ECO:0000313" key="11">
    <source>
        <dbReference type="EMBL" id="KFI61123.1"/>
    </source>
</evidence>
<dbReference type="Gene3D" id="1.10.3730.10">
    <property type="entry name" value="ProC C-terminal domain-like"/>
    <property type="match status" value="1"/>
</dbReference>
<reference evidence="11 12" key="1">
    <citation type="submission" date="2014-03" db="EMBL/GenBank/DDBJ databases">
        <title>Genomics of Bifidobacteria.</title>
        <authorList>
            <person name="Ventura M."/>
            <person name="Milani C."/>
            <person name="Lugli G.A."/>
        </authorList>
    </citation>
    <scope>NUCLEOTIDE SEQUENCE [LARGE SCALE GENOMIC DNA]</scope>
    <source>
        <strain evidence="11 12">LMG 11586</strain>
    </source>
</reference>
<dbReference type="UniPathway" id="UPA00098">
    <property type="reaction ID" value="UER00361"/>
</dbReference>
<evidence type="ECO:0000256" key="3">
    <source>
        <dbReference type="ARBA" id="ARBA00023002"/>
    </source>
</evidence>
<comment type="subcellular location">
    <subcellularLocation>
        <location evidence="5">Cytoplasm</location>
    </subcellularLocation>
</comment>
<evidence type="ECO:0000259" key="9">
    <source>
        <dbReference type="Pfam" id="PF03807"/>
    </source>
</evidence>
<dbReference type="InterPro" id="IPR029036">
    <property type="entry name" value="P5CR_dimer"/>
</dbReference>
<dbReference type="PANTHER" id="PTHR11645">
    <property type="entry name" value="PYRROLINE-5-CARBOXYLATE REDUCTASE"/>
    <property type="match status" value="1"/>
</dbReference>
<dbReference type="Pfam" id="PF14748">
    <property type="entry name" value="P5CR_dimer"/>
    <property type="match status" value="1"/>
</dbReference>
<dbReference type="PANTHER" id="PTHR11645:SF0">
    <property type="entry name" value="PYRROLINE-5-CARBOXYLATE REDUCTASE 3"/>
    <property type="match status" value="1"/>
</dbReference>
<evidence type="ECO:0000313" key="12">
    <source>
        <dbReference type="Proteomes" id="UP000029046"/>
    </source>
</evidence>
<dbReference type="SUPFAM" id="SSF48179">
    <property type="entry name" value="6-phosphogluconate dehydrogenase C-terminal domain-like"/>
    <property type="match status" value="1"/>
</dbReference>
<evidence type="ECO:0000256" key="7">
    <source>
        <dbReference type="PIRSR" id="PIRSR000193-1"/>
    </source>
</evidence>
<dbReference type="HAMAP" id="MF_01925">
    <property type="entry name" value="P5C_reductase"/>
    <property type="match status" value="1"/>
</dbReference>
<comment type="pathway">
    <text evidence="5 8">Amino-acid biosynthesis; L-proline biosynthesis; L-proline from L-glutamate 5-semialdehyde: step 1/1.</text>
</comment>
<evidence type="ECO:0000256" key="6">
    <source>
        <dbReference type="NCBIfam" id="TIGR00112"/>
    </source>
</evidence>
<keyword evidence="5 8" id="KW-0641">Proline biosynthesis</keyword>
<keyword evidence="2 5" id="KW-0521">NADP</keyword>
<dbReference type="GO" id="GO:0055129">
    <property type="term" value="P:L-proline biosynthetic process"/>
    <property type="evidence" value="ECO:0007669"/>
    <property type="project" value="UniProtKB-UniRule"/>
</dbReference>
<keyword evidence="12" id="KW-1185">Reference proteome</keyword>
<comment type="caution">
    <text evidence="11">The sequence shown here is derived from an EMBL/GenBank/DDBJ whole genome shotgun (WGS) entry which is preliminary data.</text>
</comment>
<gene>
    <name evidence="5" type="primary">proC</name>
    <name evidence="11" type="ORF">BIGA_0552</name>
</gene>
<dbReference type="SUPFAM" id="SSF51735">
    <property type="entry name" value="NAD(P)-binding Rossmann-fold domains"/>
    <property type="match status" value="1"/>
</dbReference>
<dbReference type="NCBIfam" id="TIGR00112">
    <property type="entry name" value="proC"/>
    <property type="match status" value="1"/>
</dbReference>
<protein>
    <recommendedName>
        <fullName evidence="5 6">Pyrroline-5-carboxylate reductase</fullName>
        <shortName evidence="5">P5C reductase</shortName>
        <shortName evidence="5">P5CR</shortName>
        <ecNumber evidence="5 6">1.5.1.2</ecNumber>
    </recommendedName>
    <alternativeName>
        <fullName evidence="5">PCA reductase</fullName>
    </alternativeName>
</protein>
<evidence type="ECO:0000256" key="8">
    <source>
        <dbReference type="RuleBase" id="RU003903"/>
    </source>
</evidence>
<comment type="catalytic activity">
    <reaction evidence="5 8">
        <text>L-proline + NADP(+) = (S)-1-pyrroline-5-carboxylate + NADPH + 2 H(+)</text>
        <dbReference type="Rhea" id="RHEA:14109"/>
        <dbReference type="ChEBI" id="CHEBI:15378"/>
        <dbReference type="ChEBI" id="CHEBI:17388"/>
        <dbReference type="ChEBI" id="CHEBI:57783"/>
        <dbReference type="ChEBI" id="CHEBI:58349"/>
        <dbReference type="ChEBI" id="CHEBI:60039"/>
        <dbReference type="EC" id="1.5.1.2"/>
    </reaction>
</comment>
<feature type="binding site" evidence="7">
    <location>
        <begin position="73"/>
        <end position="76"/>
    </location>
    <ligand>
        <name>NADP(+)</name>
        <dbReference type="ChEBI" id="CHEBI:58349"/>
    </ligand>
</feature>
<feature type="binding site" evidence="7">
    <location>
        <begin position="11"/>
        <end position="16"/>
    </location>
    <ligand>
        <name>NADP(+)</name>
        <dbReference type="ChEBI" id="CHEBI:58349"/>
    </ligand>
</feature>
<dbReference type="RefSeq" id="WP_033506107.1">
    <property type="nucleotide sequence ID" value="NZ_JGYX01000002.1"/>
</dbReference>
<organism evidence="11 12">
    <name type="scientific">Bifidobacterium pullorum subsp. gallinarum</name>
    <dbReference type="NCBI Taxonomy" id="78344"/>
    <lineage>
        <taxon>Bacteria</taxon>
        <taxon>Bacillati</taxon>
        <taxon>Actinomycetota</taxon>
        <taxon>Actinomycetes</taxon>
        <taxon>Bifidobacteriales</taxon>
        <taxon>Bifidobacteriaceae</taxon>
        <taxon>Bifidobacterium</taxon>
    </lineage>
</organism>
<dbReference type="EMBL" id="JGYX01000002">
    <property type="protein sequence ID" value="KFI61123.1"/>
    <property type="molecule type" value="Genomic_DNA"/>
</dbReference>
<evidence type="ECO:0000256" key="5">
    <source>
        <dbReference type="HAMAP-Rule" id="MF_01925"/>
    </source>
</evidence>
<dbReference type="PROSITE" id="PS00521">
    <property type="entry name" value="P5CR"/>
    <property type="match status" value="1"/>
</dbReference>
<comment type="catalytic activity">
    <reaction evidence="5">
        <text>L-proline + NAD(+) = (S)-1-pyrroline-5-carboxylate + NADH + 2 H(+)</text>
        <dbReference type="Rhea" id="RHEA:14105"/>
        <dbReference type="ChEBI" id="CHEBI:15378"/>
        <dbReference type="ChEBI" id="CHEBI:17388"/>
        <dbReference type="ChEBI" id="CHEBI:57540"/>
        <dbReference type="ChEBI" id="CHEBI:57945"/>
        <dbReference type="ChEBI" id="CHEBI:60039"/>
        <dbReference type="EC" id="1.5.1.2"/>
    </reaction>
</comment>
<dbReference type="GO" id="GO:0004735">
    <property type="term" value="F:pyrroline-5-carboxylate reductase activity"/>
    <property type="evidence" value="ECO:0007669"/>
    <property type="project" value="UniProtKB-UniRule"/>
</dbReference>
<dbReference type="AlphaFoldDB" id="A0A087AQS3"/>
<dbReference type="Proteomes" id="UP000029046">
    <property type="component" value="Unassembled WGS sequence"/>
</dbReference>
<dbReference type="OrthoDB" id="9805754at2"/>
<proteinExistence type="inferred from homology"/>
<feature type="domain" description="Pyrroline-5-carboxylate reductase dimerisation" evidence="10">
    <location>
        <begin position="165"/>
        <end position="260"/>
    </location>
</feature>
<evidence type="ECO:0000256" key="2">
    <source>
        <dbReference type="ARBA" id="ARBA00022857"/>
    </source>
</evidence>